<dbReference type="PANTHER" id="PTHR21661:SF35">
    <property type="entry name" value="EPOXIDE HYDROLASE"/>
    <property type="match status" value="1"/>
</dbReference>
<evidence type="ECO:0000256" key="1">
    <source>
        <dbReference type="ARBA" id="ARBA00010088"/>
    </source>
</evidence>
<dbReference type="RefSeq" id="WP_234808759.1">
    <property type="nucleotide sequence ID" value="NZ_AP022609.1"/>
</dbReference>
<dbReference type="InterPro" id="IPR010497">
    <property type="entry name" value="Epoxide_hydro_N"/>
</dbReference>
<proteinExistence type="inferred from homology"/>
<feature type="active site" description="Proton acceptor" evidence="4">
    <location>
        <position position="372"/>
    </location>
</feature>
<name>A0A7I7X6U0_9MYCO</name>
<evidence type="ECO:0000256" key="3">
    <source>
        <dbReference type="ARBA" id="ARBA00022801"/>
    </source>
</evidence>
<reference evidence="6 7" key="1">
    <citation type="journal article" date="2019" name="Emerg. Microbes Infect.">
        <title>Comprehensive subspecies identification of 175 nontuberculous mycobacteria species based on 7547 genomic profiles.</title>
        <authorList>
            <person name="Matsumoto Y."/>
            <person name="Kinjo T."/>
            <person name="Motooka D."/>
            <person name="Nabeya D."/>
            <person name="Jung N."/>
            <person name="Uechi K."/>
            <person name="Horii T."/>
            <person name="Iida T."/>
            <person name="Fujita J."/>
            <person name="Nakamura S."/>
        </authorList>
    </citation>
    <scope>NUCLEOTIDE SEQUENCE [LARGE SCALE GENOMIC DNA]</scope>
    <source>
        <strain evidence="6 7">JCM 13571</strain>
    </source>
</reference>
<dbReference type="PRINTS" id="PR00412">
    <property type="entry name" value="EPOXHYDRLASE"/>
</dbReference>
<dbReference type="PIRSF" id="PIRSF001112">
    <property type="entry name" value="Epoxide_hydrolase"/>
    <property type="match status" value="1"/>
</dbReference>
<evidence type="ECO:0000256" key="2">
    <source>
        <dbReference type="ARBA" id="ARBA00022797"/>
    </source>
</evidence>
<gene>
    <name evidence="6" type="ORF">MHIB_35180</name>
</gene>
<dbReference type="GO" id="GO:0097176">
    <property type="term" value="P:epoxide metabolic process"/>
    <property type="evidence" value="ECO:0007669"/>
    <property type="project" value="TreeGrafter"/>
</dbReference>
<dbReference type="InterPro" id="IPR000639">
    <property type="entry name" value="Epox_hydrolase-like"/>
</dbReference>
<dbReference type="KEGG" id="mhib:MHIB_35180"/>
<dbReference type="InterPro" id="IPR029058">
    <property type="entry name" value="AB_hydrolase_fold"/>
</dbReference>
<sequence>MPEPKAASADRLGPPAIEAEAALNRPEPWPLCVSEPELDDLRRRLANTRWPAEIDGAGWDYGTDQAFLKAVVDHWLHTYDWRPVEAEVNAFGSFLTVAAGQRVHFLHARSPERDAIPLVVTHGWPGSIVEFLDVLPLLRQRFHVVVVSMPGYGFSGPTRRPGVDVAAVAAAVDDVMGQLGYHRYVAQGGDWGALVARRLGEHYPERVAAIHTNMCFAPPDRDDPGLMAAVTAAEQAAVAASVQRTADGRAYMNQQATRPHSVGYGLDDSPVGLAGWILEKFHAWCDIRDGMPISTDRLIDNLMFYWLTATGTSSARLYCESARSGALGSWRGRVTVPTGYAVYPYELVQTPRAWAARRYNLVHYSVQERGGHFAAFEQPGLFAADLADFADVLADLAVL</sequence>
<evidence type="ECO:0000259" key="5">
    <source>
        <dbReference type="Pfam" id="PF06441"/>
    </source>
</evidence>
<evidence type="ECO:0000313" key="6">
    <source>
        <dbReference type="EMBL" id="BBZ25100.1"/>
    </source>
</evidence>
<dbReference type="EMBL" id="AP022609">
    <property type="protein sequence ID" value="BBZ25100.1"/>
    <property type="molecule type" value="Genomic_DNA"/>
</dbReference>
<feature type="active site" description="Nucleophile" evidence="4">
    <location>
        <position position="190"/>
    </location>
</feature>
<dbReference type="SUPFAM" id="SSF53474">
    <property type="entry name" value="alpha/beta-Hydrolases"/>
    <property type="match status" value="1"/>
</dbReference>
<accession>A0A7I7X6U0</accession>
<keyword evidence="3 6" id="KW-0378">Hydrolase</keyword>
<comment type="similarity">
    <text evidence="1">Belongs to the peptidase S33 family.</text>
</comment>
<organism evidence="6 7">
    <name type="scientific">Mycolicibacter hiberniae</name>
    <dbReference type="NCBI Taxonomy" id="29314"/>
    <lineage>
        <taxon>Bacteria</taxon>
        <taxon>Bacillati</taxon>
        <taxon>Actinomycetota</taxon>
        <taxon>Actinomycetes</taxon>
        <taxon>Mycobacteriales</taxon>
        <taxon>Mycobacteriaceae</taxon>
        <taxon>Mycolicibacter</taxon>
    </lineage>
</organism>
<dbReference type="AlphaFoldDB" id="A0A7I7X6U0"/>
<dbReference type="Gene3D" id="3.40.50.1820">
    <property type="entry name" value="alpha/beta hydrolase"/>
    <property type="match status" value="1"/>
</dbReference>
<feature type="domain" description="Epoxide hydrolase N-terminal" evidence="5">
    <location>
        <begin position="27"/>
        <end position="131"/>
    </location>
</feature>
<evidence type="ECO:0000256" key="4">
    <source>
        <dbReference type="PIRSR" id="PIRSR001112-1"/>
    </source>
</evidence>
<dbReference type="PANTHER" id="PTHR21661">
    <property type="entry name" value="EPOXIDE HYDROLASE 1-RELATED"/>
    <property type="match status" value="1"/>
</dbReference>
<dbReference type="GO" id="GO:0004301">
    <property type="term" value="F:epoxide hydrolase activity"/>
    <property type="evidence" value="ECO:0007669"/>
    <property type="project" value="TreeGrafter"/>
</dbReference>
<dbReference type="Pfam" id="PF06441">
    <property type="entry name" value="EHN"/>
    <property type="match status" value="1"/>
</dbReference>
<keyword evidence="7" id="KW-1185">Reference proteome</keyword>
<feature type="active site" description="Proton donor" evidence="4">
    <location>
        <position position="318"/>
    </location>
</feature>
<protein>
    <submittedName>
        <fullName evidence="6">Epoxide hydrolase</fullName>
    </submittedName>
</protein>
<dbReference type="Proteomes" id="UP000467260">
    <property type="component" value="Chromosome"/>
</dbReference>
<evidence type="ECO:0000313" key="7">
    <source>
        <dbReference type="Proteomes" id="UP000467260"/>
    </source>
</evidence>
<keyword evidence="2" id="KW-0058">Aromatic hydrocarbons catabolism</keyword>
<dbReference type="InterPro" id="IPR016292">
    <property type="entry name" value="Epoxide_hydrolase"/>
</dbReference>